<evidence type="ECO:0000313" key="12">
    <source>
        <dbReference type="Proteomes" id="UP000194236"/>
    </source>
</evidence>
<organism evidence="11 12">
    <name type="scientific">Euroglyphus maynei</name>
    <name type="common">Mayne's house dust mite</name>
    <dbReference type="NCBI Taxonomy" id="6958"/>
    <lineage>
        <taxon>Eukaryota</taxon>
        <taxon>Metazoa</taxon>
        <taxon>Ecdysozoa</taxon>
        <taxon>Arthropoda</taxon>
        <taxon>Chelicerata</taxon>
        <taxon>Arachnida</taxon>
        <taxon>Acari</taxon>
        <taxon>Acariformes</taxon>
        <taxon>Sarcoptiformes</taxon>
        <taxon>Astigmata</taxon>
        <taxon>Psoroptidia</taxon>
        <taxon>Analgoidea</taxon>
        <taxon>Pyroglyphidae</taxon>
        <taxon>Pyroglyphinae</taxon>
        <taxon>Euroglyphus</taxon>
    </lineage>
</organism>
<accession>A0A1Y3B6C6</accession>
<feature type="transmembrane region" description="Helical" evidence="9">
    <location>
        <begin position="1132"/>
        <end position="1157"/>
    </location>
</feature>
<evidence type="ECO:0000256" key="5">
    <source>
        <dbReference type="ARBA" id="ARBA00022741"/>
    </source>
</evidence>
<dbReference type="SUPFAM" id="SSF52540">
    <property type="entry name" value="P-loop containing nucleoside triphosphate hydrolases"/>
    <property type="match status" value="2"/>
</dbReference>
<keyword evidence="7 9" id="KW-1133">Transmembrane helix</keyword>
<dbReference type="PROSITE" id="PS00211">
    <property type="entry name" value="ABC_TRANSPORTER_1"/>
    <property type="match status" value="2"/>
</dbReference>
<reference evidence="11 12" key="1">
    <citation type="submission" date="2017-03" db="EMBL/GenBank/DDBJ databases">
        <title>Genome Survey of Euroglyphus maynei.</title>
        <authorList>
            <person name="Arlian L.G."/>
            <person name="Morgan M.S."/>
            <person name="Rider S.D."/>
        </authorList>
    </citation>
    <scope>NUCLEOTIDE SEQUENCE [LARGE SCALE GENOMIC DNA]</scope>
    <source>
        <strain evidence="11">Arlian Lab</strain>
        <tissue evidence="11">Whole body</tissue>
    </source>
</reference>
<dbReference type="Pfam" id="PF01061">
    <property type="entry name" value="ABC2_membrane"/>
    <property type="match status" value="2"/>
</dbReference>
<comment type="caution">
    <text evidence="11">The sequence shown here is derived from an EMBL/GenBank/DDBJ whole genome shotgun (WGS) entry which is preliminary data.</text>
</comment>
<dbReference type="Gene3D" id="3.40.50.300">
    <property type="entry name" value="P-loop containing nucleotide triphosphate hydrolases"/>
    <property type="match status" value="2"/>
</dbReference>
<feature type="transmembrane region" description="Helical" evidence="9">
    <location>
        <begin position="317"/>
        <end position="342"/>
    </location>
</feature>
<evidence type="ECO:0000256" key="3">
    <source>
        <dbReference type="ARBA" id="ARBA00022448"/>
    </source>
</evidence>
<keyword evidence="6" id="KW-0067">ATP-binding</keyword>
<dbReference type="GO" id="GO:0005524">
    <property type="term" value="F:ATP binding"/>
    <property type="evidence" value="ECO:0007669"/>
    <property type="project" value="UniProtKB-KW"/>
</dbReference>
<dbReference type="PANTHER" id="PTHR48041">
    <property type="entry name" value="ABC TRANSPORTER G FAMILY MEMBER 28"/>
    <property type="match status" value="1"/>
</dbReference>
<comment type="similarity">
    <text evidence="2">Belongs to the ABC transporter superfamily. ABCG family. Eye pigment precursor importer (TC 3.A.1.204) subfamily.</text>
</comment>
<feature type="transmembrane region" description="Helical" evidence="9">
    <location>
        <begin position="1025"/>
        <end position="1043"/>
    </location>
</feature>
<dbReference type="Pfam" id="PF00005">
    <property type="entry name" value="ABC_tran"/>
    <property type="match status" value="2"/>
</dbReference>
<keyword evidence="12" id="KW-1185">Reference proteome</keyword>
<evidence type="ECO:0000256" key="1">
    <source>
        <dbReference type="ARBA" id="ARBA00004141"/>
    </source>
</evidence>
<feature type="non-terminal residue" evidence="11">
    <location>
        <position position="1"/>
    </location>
</feature>
<dbReference type="GO" id="GO:0140359">
    <property type="term" value="F:ABC-type transporter activity"/>
    <property type="evidence" value="ECO:0007669"/>
    <property type="project" value="InterPro"/>
</dbReference>
<dbReference type="InterPro" id="IPR027417">
    <property type="entry name" value="P-loop_NTPase"/>
</dbReference>
<feature type="transmembrane region" description="Helical" evidence="9">
    <location>
        <begin position="948"/>
        <end position="971"/>
    </location>
</feature>
<keyword evidence="5" id="KW-0547">Nucleotide-binding</keyword>
<feature type="transmembrane region" description="Helical" evidence="9">
    <location>
        <begin position="890"/>
        <end position="910"/>
    </location>
</feature>
<proteinExistence type="inferred from homology"/>
<sequence length="1198" mass="138257">SSSSYYINTTFTLNDENASQSDRNDRKPIALRWKNLRYEVNEWHFDNDHSWIGWPQRHRKVILRRLNGSLRENSLNALLGPSGAGKTSLIKCLTGNVSGSNMTSDTEIYMNRAILDQHRMNKRMSLVGSVPQSVHEIVFGRFTVNELLHYAFRFKNPFGQRHRANEHIVHVMEQLMLDPRILDTRFEQCSGGEQRRVAIAQELMSIELTPPFLFVDEPTTGLDSEAALLVMQCLQRLSANNSLTIMASIHAPSSEILMLFDHVYILAKGGVCIYSGQPNLMRSYLRQTLQLEIDADRSPIEEYLRIASNGWYSLSTFFFAFQLGQLAQMSVSILNITMVAYFTGGYFTIDHHHLNWNRIGHLFLYFWLLMVYLQSHGQFAALVFMDNIQIMTICLQLVYALLMMMNGISITLEIMDKPWLLSISQWLGIRHLADGLLFSFYGIDRCDREEEYSFILADLNVNPDDIYANILASAFNISAIRVATFLLMYFRFTFIYKHIVRRFEPTPRSALAIAIDYDDEQYEKEQISADQFHRNVKHNHNQQQRFLLGRHIIGWRSLYVFATESIYENRPSPQSHHEDQTSKRLILRNLNGQLRFGTINALMGTSGSGKTSLLKVLNGRMKTRLANCTEFHLSKYVAIRTCFITQEVSGHLMPGLTARQSLIYASRLKNHHVQHHVDHEQLAMKILDELDLTDTANTMVQHCSGGQRKRLALALELTSIQMPNLICIDEPTSGLDSNSARLVVQTLDQLVNRHPDICIVASIHQPNTELLMMFHHCYVLARDGLCIYSGQPSRIKQYLDDVSVSQSDRDRFPIEQLIKYSCCGRDNPVVRQMAEMSEKFIRQTDDLLGADTVAIADGVEFNRIRFSLRSLWLSSERYLVFLIRHQWKEWLVFLTIYLALGISLIVFYNANITKPSGCLNLEDDFLAHCSPNKTADRMLEERQISNSIYYISESSMLFTLFLSVHTMFAFINELKYFSNEHRNGWYSCGVFYLQKFLFETIPLIPIIMAYVSITDIFSNVSANHYYEWQVIVLLLASISFQAISHLVALLTNGHFVLMIICLASFCTSFMIFSNVFNPIEQLSFGLRLLSHLSVYRFVNQADFWLVYGGDRCHEHEIQSVLYQLMIPNTIQHFHYCIIMLVALALFYHCLAFSVLIFKSNPMKSRRSRAQRIQRYNADKLRMRTTIPTGSDNFITIRL</sequence>
<dbReference type="AlphaFoldDB" id="A0A1Y3B6C6"/>
<feature type="domain" description="ABC transporter" evidence="10">
    <location>
        <begin position="31"/>
        <end position="293"/>
    </location>
</feature>
<evidence type="ECO:0000313" key="11">
    <source>
        <dbReference type="EMBL" id="OTF74825.1"/>
    </source>
</evidence>
<dbReference type="SMART" id="SM00382">
    <property type="entry name" value="AAA"/>
    <property type="match status" value="2"/>
</dbReference>
<dbReference type="InterPro" id="IPR003439">
    <property type="entry name" value="ABC_transporter-like_ATP-bd"/>
</dbReference>
<feature type="transmembrane region" description="Helical" evidence="9">
    <location>
        <begin position="397"/>
        <end position="415"/>
    </location>
</feature>
<protein>
    <submittedName>
        <fullName evidence="11">ABC transporter sub-family G-like protein</fullName>
    </submittedName>
</protein>
<dbReference type="PROSITE" id="PS50893">
    <property type="entry name" value="ABC_TRANSPORTER_2"/>
    <property type="match status" value="2"/>
</dbReference>
<name>A0A1Y3B6C6_EURMA</name>
<feature type="transmembrane region" description="Helical" evidence="9">
    <location>
        <begin position="1055"/>
        <end position="1076"/>
    </location>
</feature>
<keyword evidence="8 9" id="KW-0472">Membrane</keyword>
<evidence type="ECO:0000256" key="4">
    <source>
        <dbReference type="ARBA" id="ARBA00022692"/>
    </source>
</evidence>
<dbReference type="EMBL" id="MUJZ01045026">
    <property type="protein sequence ID" value="OTF74825.1"/>
    <property type="molecule type" value="Genomic_DNA"/>
</dbReference>
<evidence type="ECO:0000256" key="2">
    <source>
        <dbReference type="ARBA" id="ARBA00005814"/>
    </source>
</evidence>
<dbReference type="InterPro" id="IPR017871">
    <property type="entry name" value="ABC_transporter-like_CS"/>
</dbReference>
<dbReference type="Proteomes" id="UP000194236">
    <property type="component" value="Unassembled WGS sequence"/>
</dbReference>
<evidence type="ECO:0000256" key="6">
    <source>
        <dbReference type="ARBA" id="ARBA00022840"/>
    </source>
</evidence>
<dbReference type="InterPro" id="IPR050352">
    <property type="entry name" value="ABCG_transporters"/>
</dbReference>
<evidence type="ECO:0000256" key="7">
    <source>
        <dbReference type="ARBA" id="ARBA00022989"/>
    </source>
</evidence>
<feature type="transmembrane region" description="Helical" evidence="9">
    <location>
        <begin position="992"/>
        <end position="1013"/>
    </location>
</feature>
<dbReference type="GO" id="GO:0016020">
    <property type="term" value="C:membrane"/>
    <property type="evidence" value="ECO:0007669"/>
    <property type="project" value="UniProtKB-SubCell"/>
</dbReference>
<dbReference type="InterPro" id="IPR003593">
    <property type="entry name" value="AAA+_ATPase"/>
</dbReference>
<comment type="subcellular location">
    <subcellularLocation>
        <location evidence="1">Membrane</location>
        <topology evidence="1">Multi-pass membrane protein</topology>
    </subcellularLocation>
</comment>
<dbReference type="PANTHER" id="PTHR48041:SF139">
    <property type="entry name" value="PROTEIN SCARLET"/>
    <property type="match status" value="1"/>
</dbReference>
<evidence type="ECO:0000259" key="10">
    <source>
        <dbReference type="PROSITE" id="PS50893"/>
    </source>
</evidence>
<feature type="domain" description="ABC transporter" evidence="10">
    <location>
        <begin position="561"/>
        <end position="807"/>
    </location>
</feature>
<feature type="transmembrane region" description="Helical" evidence="9">
    <location>
        <begin position="362"/>
        <end position="385"/>
    </location>
</feature>
<dbReference type="InterPro" id="IPR013525">
    <property type="entry name" value="ABC2_TM"/>
</dbReference>
<evidence type="ECO:0000256" key="8">
    <source>
        <dbReference type="ARBA" id="ARBA00023136"/>
    </source>
</evidence>
<gene>
    <name evidence="11" type="ORF">BLA29_000393</name>
</gene>
<keyword evidence="3" id="KW-0813">Transport</keyword>
<keyword evidence="4 9" id="KW-0812">Transmembrane</keyword>
<dbReference type="OrthoDB" id="6500212at2759"/>
<dbReference type="GO" id="GO:0016887">
    <property type="term" value="F:ATP hydrolysis activity"/>
    <property type="evidence" value="ECO:0007669"/>
    <property type="project" value="InterPro"/>
</dbReference>
<evidence type="ECO:0000256" key="9">
    <source>
        <dbReference type="SAM" id="Phobius"/>
    </source>
</evidence>